<feature type="compositionally biased region" description="Low complexity" evidence="1">
    <location>
        <begin position="1"/>
        <end position="20"/>
    </location>
</feature>
<organism evidence="3 4">
    <name type="scientific">Zasmidium cellare</name>
    <name type="common">Wine cellar mold</name>
    <name type="synonym">Racodium cellare</name>
    <dbReference type="NCBI Taxonomy" id="395010"/>
    <lineage>
        <taxon>Eukaryota</taxon>
        <taxon>Fungi</taxon>
        <taxon>Dikarya</taxon>
        <taxon>Ascomycota</taxon>
        <taxon>Pezizomycotina</taxon>
        <taxon>Dothideomycetes</taxon>
        <taxon>Dothideomycetidae</taxon>
        <taxon>Mycosphaerellales</taxon>
        <taxon>Mycosphaerellaceae</taxon>
        <taxon>Zasmidium</taxon>
    </lineage>
</organism>
<feature type="compositionally biased region" description="Low complexity" evidence="1">
    <location>
        <begin position="107"/>
        <end position="134"/>
    </location>
</feature>
<evidence type="ECO:0000256" key="2">
    <source>
        <dbReference type="SAM" id="Phobius"/>
    </source>
</evidence>
<sequence>MSYTITSPAASATPTIDAIILSLKPRDDDDETTTTARPKPQPTSSQGDDDEETSTTARAKAQPTSSQDNDKDEPTSTPKPSSTIKESSTPKPTSDIPTTLSTQTRKSNTSASSTASFNPYPYPNNSSNSTAPTPVSDIDKKLAALRKSNTNMGIVIAVFVICFTLMAAFQIWYWCVFKPKKKVVSKGIELATGGKSNGRNWFGKKVGGKVAQKVVDRFV</sequence>
<keyword evidence="2" id="KW-0812">Transmembrane</keyword>
<evidence type="ECO:0000313" key="3">
    <source>
        <dbReference type="EMBL" id="KAK4502206.1"/>
    </source>
</evidence>
<keyword evidence="2" id="KW-0472">Membrane</keyword>
<keyword evidence="2" id="KW-1133">Transmembrane helix</keyword>
<evidence type="ECO:0000256" key="1">
    <source>
        <dbReference type="SAM" id="MobiDB-lite"/>
    </source>
</evidence>
<accession>A0ABR0EM22</accession>
<evidence type="ECO:0000313" key="4">
    <source>
        <dbReference type="Proteomes" id="UP001305779"/>
    </source>
</evidence>
<keyword evidence="4" id="KW-1185">Reference proteome</keyword>
<proteinExistence type="predicted"/>
<reference evidence="3 4" key="1">
    <citation type="journal article" date="2023" name="G3 (Bethesda)">
        <title>A chromosome-level genome assembly of Zasmidium syzygii isolated from banana leaves.</title>
        <authorList>
            <person name="van Westerhoven A.C."/>
            <person name="Mehrabi R."/>
            <person name="Talebi R."/>
            <person name="Steentjes M.B.F."/>
            <person name="Corcolon B."/>
            <person name="Chong P.A."/>
            <person name="Kema G.H.J."/>
            <person name="Seidl M.F."/>
        </authorList>
    </citation>
    <scope>NUCLEOTIDE SEQUENCE [LARGE SCALE GENOMIC DNA]</scope>
    <source>
        <strain evidence="3 4">P124</strain>
    </source>
</reference>
<feature type="transmembrane region" description="Helical" evidence="2">
    <location>
        <begin position="152"/>
        <end position="176"/>
    </location>
</feature>
<feature type="compositionally biased region" description="Polar residues" evidence="1">
    <location>
        <begin position="75"/>
        <end position="106"/>
    </location>
</feature>
<comment type="caution">
    <text evidence="3">The sequence shown here is derived from an EMBL/GenBank/DDBJ whole genome shotgun (WGS) entry which is preliminary data.</text>
</comment>
<dbReference type="Proteomes" id="UP001305779">
    <property type="component" value="Unassembled WGS sequence"/>
</dbReference>
<name>A0ABR0EM22_ZASCE</name>
<gene>
    <name evidence="3" type="ORF">PRZ48_005631</name>
</gene>
<protein>
    <submittedName>
        <fullName evidence="3">Uncharacterized protein</fullName>
    </submittedName>
</protein>
<dbReference type="EMBL" id="JAXOVC010000004">
    <property type="protein sequence ID" value="KAK4502206.1"/>
    <property type="molecule type" value="Genomic_DNA"/>
</dbReference>
<feature type="region of interest" description="Disordered" evidence="1">
    <location>
        <begin position="1"/>
        <end position="134"/>
    </location>
</feature>
<feature type="compositionally biased region" description="Polar residues" evidence="1">
    <location>
        <begin position="54"/>
        <end position="67"/>
    </location>
</feature>